<name>A0AAU8TT10_9PSED</name>
<sequence length="906" mass="101324">MPLYKDKQTKSEKDTPHKNTVNLTKIGGTENANLANTRPDNWIISFLKSKYGNDTSLGENTYNLSTAKPYKTIQEITKDLQENNLAPPVFIMIDMQRLKNVSSGLKKILSRKNNIRTNAKTEKNHLKTLEFAKENKLSIIDVNYLYSGFYGMPKNKTLVQLANETRTYSTLRHAIRSAPNNWRMIKDSESIFNSSINISPNDMEQIENSDNILSIEQFIEKFPCNPVVLMGQLEDVCVRQTAESFLLEGRTVLVSQDLVIDRNNENHISGVTNNIDTSWDYLAKNTGSSSIYRGNLILLKKVKLAEKILDLQRSPLSFSPSTSRKREIPEIELEETIDIQEITGGLARLSFESITECGVLKPAVKESILISTSDRAISMAGNAAEVSSQSDDELCKHAIVFNKQPNGLKRPEYERAHGLPAGCLSPYVTLSGSNLLGLARTYAENKIKSSTVKAEASMCSPNMEGENLNSHLAVQTSSVVRALQSVADKFLPQNIEKNIQNILSEISSIVRLNDSPYSKYKALALTHYDVLLTNCCVDVCRFTKDRNFSPELRGSLFKSMSKFMIDAAKNLDAAWGGNTLSTVVMLSNGLDNSLITDTLRSNMNRFDIFGRPETLVGEINKYLDKVVKGTAGSLESSINAILVLSQRGFLKNLSLSDRENFMRLTKAFGINGSQAYVRPSSHRKYLQNFGENLLKLQEEAISAHNCNALIENPVLKYREGFSSGEEPKKVSVNPFDYMFERLQPHFAENDYLYQRSKNYKETLSQNHREIKHRAAVRHGKSKELLRDQEISNNQNNMIREESLKTAHISQQKTEKTLNPIASFTASKSALTYKSAFAASSFYSSGLSRPISKMSDASPGLAGMGTVSALYGLSESRNAPAPSYSPPSRLRGLAVLHDPQFLERWDH</sequence>
<dbReference type="Gene3D" id="3.40.50.850">
    <property type="entry name" value="Isochorismatase-like"/>
    <property type="match status" value="1"/>
</dbReference>
<gene>
    <name evidence="2" type="ORF">VO64_4323</name>
</gene>
<dbReference type="InterPro" id="IPR036380">
    <property type="entry name" value="Isochorismatase-like_sf"/>
</dbReference>
<evidence type="ECO:0000256" key="1">
    <source>
        <dbReference type="SAM" id="MobiDB-lite"/>
    </source>
</evidence>
<dbReference type="EMBL" id="CP011117">
    <property type="protein sequence ID" value="AKA84869.1"/>
    <property type="molecule type" value="Genomic_DNA"/>
</dbReference>
<proteinExistence type="predicted"/>
<dbReference type="RefSeq" id="WP_148666903.1">
    <property type="nucleotide sequence ID" value="NZ_CP011117.2"/>
</dbReference>
<evidence type="ECO:0000313" key="3">
    <source>
        <dbReference type="Proteomes" id="UP000033099"/>
    </source>
</evidence>
<dbReference type="AlphaFoldDB" id="A0AAU8TT10"/>
<protein>
    <submittedName>
        <fullName evidence="2">Uncharacterized protein</fullName>
    </submittedName>
</protein>
<feature type="compositionally biased region" description="Basic and acidic residues" evidence="1">
    <location>
        <begin position="1"/>
        <end position="17"/>
    </location>
</feature>
<dbReference type="Proteomes" id="UP000033099">
    <property type="component" value="Chromosome"/>
</dbReference>
<evidence type="ECO:0000313" key="2">
    <source>
        <dbReference type="EMBL" id="AKA84869.1"/>
    </source>
</evidence>
<reference evidence="2 3" key="1">
    <citation type="journal article" date="2015" name="Genome Announc.">
        <title>Complete Genome Sequence of Biocontrol Strain Pseudomonas fluorescens LBUM223.</title>
        <authorList>
            <person name="Roquigny R."/>
            <person name="Arseneault T."/>
            <person name="Gadkar V.J."/>
            <person name="Novinscak A."/>
            <person name="Joly D.L."/>
            <person name="Filion M."/>
        </authorList>
    </citation>
    <scope>NUCLEOTIDE SEQUENCE [LARGE SCALE GENOMIC DNA]</scope>
    <source>
        <strain evidence="2 3">LBUM223</strain>
    </source>
</reference>
<dbReference type="SUPFAM" id="SSF52499">
    <property type="entry name" value="Isochorismatase-like hydrolases"/>
    <property type="match status" value="1"/>
</dbReference>
<accession>A0AAU8TT10</accession>
<dbReference type="KEGG" id="pfb:VO64_4323"/>
<feature type="region of interest" description="Disordered" evidence="1">
    <location>
        <begin position="1"/>
        <end position="20"/>
    </location>
</feature>
<organism evidence="2 3">
    <name type="scientific">Pseudomonas synxantha</name>
    <dbReference type="NCBI Taxonomy" id="47883"/>
    <lineage>
        <taxon>Bacteria</taxon>
        <taxon>Pseudomonadati</taxon>
        <taxon>Pseudomonadota</taxon>
        <taxon>Gammaproteobacteria</taxon>
        <taxon>Pseudomonadales</taxon>
        <taxon>Pseudomonadaceae</taxon>
        <taxon>Pseudomonas</taxon>
    </lineage>
</organism>